<evidence type="ECO:0000256" key="6">
    <source>
        <dbReference type="ARBA" id="ARBA00022832"/>
    </source>
</evidence>
<comment type="catalytic activity">
    <reaction evidence="9">
        <text>S-hexadecanoyl-L-cysteinyl-[protein] + H2O = L-cysteinyl-[protein] + hexadecanoate + H(+)</text>
        <dbReference type="Rhea" id="RHEA:19233"/>
        <dbReference type="Rhea" id="RHEA-COMP:10131"/>
        <dbReference type="Rhea" id="RHEA-COMP:11032"/>
        <dbReference type="ChEBI" id="CHEBI:7896"/>
        <dbReference type="ChEBI" id="CHEBI:15377"/>
        <dbReference type="ChEBI" id="CHEBI:15378"/>
        <dbReference type="ChEBI" id="CHEBI:29950"/>
        <dbReference type="ChEBI" id="CHEBI:74151"/>
        <dbReference type="EC" id="3.1.2.22"/>
    </reaction>
</comment>
<keyword evidence="6" id="KW-0443">Lipid metabolism</keyword>
<feature type="domain" description="Phospholipase/carboxylesterase/thioesterase" evidence="11">
    <location>
        <begin position="62"/>
        <end position="260"/>
    </location>
</feature>
<evidence type="ECO:0000259" key="11">
    <source>
        <dbReference type="Pfam" id="PF02230"/>
    </source>
</evidence>
<evidence type="ECO:0000256" key="1">
    <source>
        <dbReference type="ARBA" id="ARBA00006499"/>
    </source>
</evidence>
<dbReference type="InterPro" id="IPR029058">
    <property type="entry name" value="AB_hydrolase_fold"/>
</dbReference>
<proteinExistence type="inferred from homology"/>
<dbReference type="InterPro" id="IPR050565">
    <property type="entry name" value="LYPA1-2/EST-like"/>
</dbReference>
<dbReference type="SUPFAM" id="SSF53474">
    <property type="entry name" value="alpha/beta-Hydrolases"/>
    <property type="match status" value="1"/>
</dbReference>
<evidence type="ECO:0000256" key="4">
    <source>
        <dbReference type="ARBA" id="ARBA00022487"/>
    </source>
</evidence>
<evidence type="ECO:0000256" key="2">
    <source>
        <dbReference type="ARBA" id="ARBA00012423"/>
    </source>
</evidence>
<reference evidence="12 13" key="1">
    <citation type="submission" date="2024-02" db="EMBL/GenBank/DDBJ databases">
        <title>De novo assembly and annotation of 12 fungi associated with fruit tree decline syndrome in Ontario, Canada.</title>
        <authorList>
            <person name="Sulman M."/>
            <person name="Ellouze W."/>
            <person name="Ilyukhin E."/>
        </authorList>
    </citation>
    <scope>NUCLEOTIDE SEQUENCE [LARGE SCALE GENOMIC DNA]</scope>
    <source>
        <strain evidence="12 13">M1-105</strain>
    </source>
</reference>
<keyword evidence="5" id="KW-0378">Hydrolase</keyword>
<evidence type="ECO:0000313" key="13">
    <source>
        <dbReference type="Proteomes" id="UP001521116"/>
    </source>
</evidence>
<dbReference type="Pfam" id="PF02230">
    <property type="entry name" value="Abhydrolase_2"/>
    <property type="match status" value="1"/>
</dbReference>
<evidence type="ECO:0000256" key="10">
    <source>
        <dbReference type="SAM" id="MobiDB-lite"/>
    </source>
</evidence>
<comment type="function">
    <text evidence="7">Hydrolyzes fatty acids from S-acylated cysteine residues in proteins with a strong preference for palmitoylated G-alpha proteins over other acyl substrates. Mediates the deacylation of G-alpha proteins such as GPA1 in vivo, but has weak or no activity toward palmitoylated Ras proteins. Has weak lysophospholipase activity in vitro; however such activity may not exist in vivo.</text>
</comment>
<evidence type="ECO:0000256" key="5">
    <source>
        <dbReference type="ARBA" id="ARBA00022801"/>
    </source>
</evidence>
<evidence type="ECO:0000313" key="12">
    <source>
        <dbReference type="EMBL" id="KAL1622217.1"/>
    </source>
</evidence>
<feature type="region of interest" description="Disordered" evidence="10">
    <location>
        <begin position="1"/>
        <end position="22"/>
    </location>
</feature>
<dbReference type="Gene3D" id="3.40.50.1820">
    <property type="entry name" value="alpha/beta hydrolase"/>
    <property type="match status" value="1"/>
</dbReference>
<dbReference type="PANTHER" id="PTHR10655:SF17">
    <property type="entry name" value="LYSOPHOSPHOLIPASE-LIKE PROTEIN 1"/>
    <property type="match status" value="1"/>
</dbReference>
<dbReference type="InterPro" id="IPR003140">
    <property type="entry name" value="PLipase/COase/thioEstase"/>
</dbReference>
<evidence type="ECO:0000256" key="3">
    <source>
        <dbReference type="ARBA" id="ARBA00014923"/>
    </source>
</evidence>
<dbReference type="Proteomes" id="UP001521116">
    <property type="component" value="Unassembled WGS sequence"/>
</dbReference>
<name>A0ABR3SIY0_9PEZI</name>
<evidence type="ECO:0000256" key="9">
    <source>
        <dbReference type="ARBA" id="ARBA00047337"/>
    </source>
</evidence>
<keyword evidence="13" id="KW-1185">Reference proteome</keyword>
<comment type="caution">
    <text evidence="12">The sequence shown here is derived from an EMBL/GenBank/DDBJ whole genome shotgun (WGS) entry which is preliminary data.</text>
</comment>
<feature type="region of interest" description="Disordered" evidence="10">
    <location>
        <begin position="94"/>
        <end position="113"/>
    </location>
</feature>
<sequence length="265" mass="28898">MAPERDPPIVKPAKTPTSDPAHSAAFIYLHGLGDDAEGVESKHDLYTGRAERKPTAKTDLGDQFQSAGKLPYMQWIFPNALENHDAMQRAWYTPTPLSPFPSQRPELDDPEDENGLKQSVAYVESLVDDLVARGIPPNRIVIGGFSQGCAVTLLTGLISSKYAGKVAGVAGLMGYLPLTDQIQKMRSEAGLPEIVGEVPVLLARGNRNMLVPKRYLTLAQKKLVELGLEESALEVYEYDGLGHTIHAPVISDLCTWLEKVVPALE</sequence>
<comment type="similarity">
    <text evidence="1">Belongs to the AB hydrolase superfamily. AB hydrolase 2 family.</text>
</comment>
<evidence type="ECO:0000256" key="7">
    <source>
        <dbReference type="ARBA" id="ARBA00029392"/>
    </source>
</evidence>
<dbReference type="EC" id="3.1.2.22" evidence="2"/>
<evidence type="ECO:0000256" key="8">
    <source>
        <dbReference type="ARBA" id="ARBA00031195"/>
    </source>
</evidence>
<accession>A0ABR3SIY0</accession>
<keyword evidence="6" id="KW-0276">Fatty acid metabolism</keyword>
<keyword evidence="4" id="KW-0719">Serine esterase</keyword>
<protein>
    <recommendedName>
        <fullName evidence="3">Acyl-protein thioesterase 1</fullName>
        <ecNumber evidence="2">3.1.2.22</ecNumber>
    </recommendedName>
    <alternativeName>
        <fullName evidence="8">Palmitoyl-protein hydrolase</fullName>
    </alternativeName>
</protein>
<gene>
    <name evidence="12" type="ORF">SLS56_008889</name>
</gene>
<organism evidence="12 13">
    <name type="scientific">Neofusicoccum ribis</name>
    <dbReference type="NCBI Taxonomy" id="45134"/>
    <lineage>
        <taxon>Eukaryota</taxon>
        <taxon>Fungi</taxon>
        <taxon>Dikarya</taxon>
        <taxon>Ascomycota</taxon>
        <taxon>Pezizomycotina</taxon>
        <taxon>Dothideomycetes</taxon>
        <taxon>Dothideomycetes incertae sedis</taxon>
        <taxon>Botryosphaeriales</taxon>
        <taxon>Botryosphaeriaceae</taxon>
        <taxon>Neofusicoccum</taxon>
    </lineage>
</organism>
<dbReference type="EMBL" id="JAJVDC020000140">
    <property type="protein sequence ID" value="KAL1622217.1"/>
    <property type="molecule type" value="Genomic_DNA"/>
</dbReference>
<dbReference type="PANTHER" id="PTHR10655">
    <property type="entry name" value="LYSOPHOSPHOLIPASE-RELATED"/>
    <property type="match status" value="1"/>
</dbReference>